<feature type="domain" description="C2H2-type" evidence="10">
    <location>
        <begin position="998"/>
        <end position="1025"/>
    </location>
</feature>
<dbReference type="InterPro" id="IPR001005">
    <property type="entry name" value="SANT/Myb"/>
</dbReference>
<keyword evidence="8" id="KW-0862">Zinc</keyword>
<dbReference type="PROSITE" id="PS00028">
    <property type="entry name" value="ZINC_FINGER_C2H2_1"/>
    <property type="match status" value="3"/>
</dbReference>
<keyword evidence="14" id="KW-1185">Reference proteome</keyword>
<dbReference type="PANTHER" id="PTHR16089">
    <property type="entry name" value="REST COREPRESSOR COREST PROTEIN-RELATED"/>
    <property type="match status" value="1"/>
</dbReference>
<dbReference type="GO" id="GO:0003677">
    <property type="term" value="F:DNA binding"/>
    <property type="evidence" value="ECO:0007669"/>
    <property type="project" value="UniProtKB-KW"/>
</dbReference>
<evidence type="ECO:0000256" key="9">
    <source>
        <dbReference type="SAM" id="MobiDB-lite"/>
    </source>
</evidence>
<organism evidence="13 14">
    <name type="scientific">Panthera tigris altaica</name>
    <name type="common">Siberian tiger</name>
    <dbReference type="NCBI Taxonomy" id="74533"/>
    <lineage>
        <taxon>Eukaryota</taxon>
        <taxon>Metazoa</taxon>
        <taxon>Chordata</taxon>
        <taxon>Craniata</taxon>
        <taxon>Vertebrata</taxon>
        <taxon>Euteleostomi</taxon>
        <taxon>Mammalia</taxon>
        <taxon>Eutheria</taxon>
        <taxon>Laurasiatheria</taxon>
        <taxon>Carnivora</taxon>
        <taxon>Feliformia</taxon>
        <taxon>Felidae</taxon>
        <taxon>Pantherinae</taxon>
        <taxon>Panthera</taxon>
    </lineage>
</organism>
<evidence type="ECO:0000256" key="3">
    <source>
        <dbReference type="ARBA" id="ARBA00022990"/>
    </source>
</evidence>
<feature type="region of interest" description="Disordered" evidence="9">
    <location>
        <begin position="867"/>
        <end position="919"/>
    </location>
</feature>
<feature type="domain" description="SANT" evidence="12">
    <location>
        <begin position="799"/>
        <end position="850"/>
    </location>
</feature>
<feature type="compositionally biased region" description="Basic and acidic residues" evidence="9">
    <location>
        <begin position="883"/>
        <end position="900"/>
    </location>
</feature>
<dbReference type="Pfam" id="PF13912">
    <property type="entry name" value="zf-C2H2_6"/>
    <property type="match status" value="3"/>
</dbReference>
<dbReference type="GO" id="GO:0005667">
    <property type="term" value="C:transcription regulator complex"/>
    <property type="evidence" value="ECO:0007669"/>
    <property type="project" value="TreeGrafter"/>
</dbReference>
<evidence type="ECO:0000256" key="6">
    <source>
        <dbReference type="ARBA" id="ARBA00023163"/>
    </source>
</evidence>
<feature type="region of interest" description="Disordered" evidence="9">
    <location>
        <begin position="948"/>
        <end position="994"/>
    </location>
</feature>
<evidence type="ECO:0000256" key="4">
    <source>
        <dbReference type="ARBA" id="ARBA00023015"/>
    </source>
</evidence>
<feature type="compositionally biased region" description="Pro residues" evidence="9">
    <location>
        <begin position="531"/>
        <end position="548"/>
    </location>
</feature>
<keyword evidence="8" id="KW-0479">Metal-binding</keyword>
<dbReference type="Pfam" id="PF01448">
    <property type="entry name" value="ELM2"/>
    <property type="match status" value="1"/>
</dbReference>
<dbReference type="PROSITE" id="PS51156">
    <property type="entry name" value="ELM2"/>
    <property type="match status" value="1"/>
</dbReference>
<dbReference type="GO" id="GO:0008270">
    <property type="term" value="F:zinc ion binding"/>
    <property type="evidence" value="ECO:0007669"/>
    <property type="project" value="UniProtKB-KW"/>
</dbReference>
<feature type="region of interest" description="Disordered" evidence="9">
    <location>
        <begin position="505"/>
        <end position="552"/>
    </location>
</feature>
<dbReference type="InterPro" id="IPR009057">
    <property type="entry name" value="Homeodomain-like_sf"/>
</dbReference>
<feature type="compositionally biased region" description="Low complexity" evidence="9">
    <location>
        <begin position="311"/>
        <end position="326"/>
    </location>
</feature>
<keyword evidence="8" id="KW-0863">Zinc-finger</keyword>
<keyword evidence="6" id="KW-0804">Transcription</keyword>
<dbReference type="Gene3D" id="1.10.10.60">
    <property type="entry name" value="Homeodomain-like"/>
    <property type="match status" value="1"/>
</dbReference>
<feature type="compositionally biased region" description="Low complexity" evidence="9">
    <location>
        <begin position="978"/>
        <end position="992"/>
    </location>
</feature>
<dbReference type="InterPro" id="IPR017884">
    <property type="entry name" value="SANT_dom"/>
</dbReference>
<evidence type="ECO:0000256" key="2">
    <source>
        <dbReference type="ARBA" id="ARBA00022553"/>
    </source>
</evidence>
<sequence>MGDQQLYKTNHVAHSGENLFYQQPPLGIHGGLNHNYGNTVAGAGMDAPQASPISPHFPQDTRDGLGLPVGSKNLGQVDTSRQGAWGSHTGPGNHVQLRGGLTNSNMMWGTPAQAEATDGYQYTYSQASEIRTQKLTSGVLHKLDSFTQVFANQNLRIQVNNMAQVLHTQSAVMDGAPDSALRQLLAQKPVEPPAPAIPSRYQQVPQQAHPGFAGGLSKSTLQVGPHPSQGHLYYDYQQPLAQMPVQGGQPLQAPQMLSQHVPQMQQHQYYPQTQQQHTGPHPPRPQQQLQLQQRQGSMQIPQYYPSQPVMQHLQEQQQQQQMHLQPPSYHRDPHPYAPEQAHAVQLIQLGSLPQYYYQEPQQPYSHPLCPQSHLPQHQQRDDGQPKTYPSDRQAPAILSSHGDLGPPEAGMGDPASSDLNRLSGALPHRPLLSPGGIHLNNMGPQHQQLSPSALWPQMHLPDGRAQPGSPESSGQPKGVFGEQFDAKNKLTCSICLKEFKSLPALNGHMRSHGGMRASPSLKQEEGEKALPPQPQPPLPPPPPPPQLPPEAESLTPMVMPVSVPVKLLPPKPGSQGFANSIVAAPSTRDKPASSMSDDEMPVLVRMTLSPPHSPQGAAPHPPAEIPKKHQPAPAKAEEPLRTLPEKKKFRHRPSLRYHFLLTVNLWFCASDSIDGSNVTVTPGPGEQTIDVEPRINIGLRFQAEIPELQDVSALARDTHKATLVWKPWPELENHDLQQRVENLLNLCCSSALPGGGTNSEFALHSLFEAKGDVMAALEMLLLRKPVRLKCHPLANYHYAGSDKWTSLERKLFNKALATYSKDFIFVQKMVKSKTVAQCVEYYYTWKKIMRLGRKHRTRLAEIDDSVVSEAASELEEEEEDPEEDRKSTREEESEVPKSPEHPPGPVLAPAEGPPLQALGQPSGSFICEMPNCGAVFSSRQALNGHARIHGGTNQVTKARGAIPSGKQKPGSAQSGYCSVKSSPSHSTTSGETDPTTIFPCKECGKVFFKIKSRNAHMKTHRQQEEQQRQKAQKAAFAAEMAATIERTTGPAGAPGLLPLDQLSLIKPIKDVDILDGDVVQQLGGVMEEAEVVDTDLLLDDQDSVLLQGDAEL</sequence>
<keyword evidence="7" id="KW-0539">Nucleus</keyword>
<feature type="compositionally biased region" description="Basic and acidic residues" evidence="9">
    <location>
        <begin position="635"/>
        <end position="646"/>
    </location>
</feature>
<evidence type="ECO:0000313" key="13">
    <source>
        <dbReference type="Ensembl" id="ENSPTIP00000015645.1"/>
    </source>
</evidence>
<evidence type="ECO:0000256" key="8">
    <source>
        <dbReference type="PROSITE-ProRule" id="PRU00042"/>
    </source>
</evidence>
<keyword evidence="2" id="KW-0597">Phosphoprotein</keyword>
<dbReference type="Proteomes" id="UP000675900">
    <property type="component" value="Unassembled WGS sequence"/>
</dbReference>
<dbReference type="SMART" id="SM00355">
    <property type="entry name" value="ZnF_C2H2"/>
    <property type="match status" value="3"/>
</dbReference>
<feature type="compositionally biased region" description="Polar residues" evidence="9">
    <location>
        <begin position="442"/>
        <end position="451"/>
    </location>
</feature>
<feature type="region of interest" description="Disordered" evidence="9">
    <location>
        <begin position="360"/>
        <end position="481"/>
    </location>
</feature>
<dbReference type="SUPFAM" id="SSF57667">
    <property type="entry name" value="beta-beta-alpha zinc fingers"/>
    <property type="match status" value="1"/>
</dbReference>
<proteinExistence type="predicted"/>
<dbReference type="Ensembl" id="ENSPTIT00000019792.1">
    <property type="protein sequence ID" value="ENSPTIP00000015645.1"/>
    <property type="gene ID" value="ENSPTIG00000014632.1"/>
</dbReference>
<dbReference type="SUPFAM" id="SSF46689">
    <property type="entry name" value="Homeodomain-like"/>
    <property type="match status" value="1"/>
</dbReference>
<accession>A0A8C9JZ16</accession>
<evidence type="ECO:0000259" key="11">
    <source>
        <dbReference type="PROSITE" id="PS51156"/>
    </source>
</evidence>
<dbReference type="GO" id="GO:0003714">
    <property type="term" value="F:transcription corepressor activity"/>
    <property type="evidence" value="ECO:0007669"/>
    <property type="project" value="TreeGrafter"/>
</dbReference>
<comment type="subcellular location">
    <subcellularLocation>
        <location evidence="1">Nucleus</location>
    </subcellularLocation>
</comment>
<feature type="region of interest" description="Disordered" evidence="9">
    <location>
        <begin position="259"/>
        <end position="297"/>
    </location>
</feature>
<protein>
    <submittedName>
        <fullName evidence="13">Transcriptional regulating factor 1</fullName>
    </submittedName>
</protein>
<dbReference type="InterPro" id="IPR036236">
    <property type="entry name" value="Znf_C2H2_sf"/>
</dbReference>
<feature type="domain" description="C2H2-type" evidence="10">
    <location>
        <begin position="490"/>
        <end position="517"/>
    </location>
</feature>
<feature type="compositionally biased region" description="Low complexity" evidence="9">
    <location>
        <begin position="286"/>
        <end position="295"/>
    </location>
</feature>
<reference evidence="13" key="2">
    <citation type="submission" date="2025-09" db="UniProtKB">
        <authorList>
            <consortium name="Ensembl"/>
        </authorList>
    </citation>
    <scope>IDENTIFICATION</scope>
</reference>
<dbReference type="GeneTree" id="ENSGT00940000160303"/>
<keyword evidence="3" id="KW-0007">Acetylation</keyword>
<dbReference type="PROSITE" id="PS50157">
    <property type="entry name" value="ZINC_FINGER_C2H2_2"/>
    <property type="match status" value="3"/>
</dbReference>
<dbReference type="PANTHER" id="PTHR16089:SF19">
    <property type="entry name" value="TRANSCRIPTIONAL-REGULATING FACTOR 1"/>
    <property type="match status" value="1"/>
</dbReference>
<reference evidence="13" key="1">
    <citation type="submission" date="2025-08" db="UniProtKB">
        <authorList>
            <consortium name="Ensembl"/>
        </authorList>
    </citation>
    <scope>IDENTIFICATION</scope>
</reference>
<dbReference type="InterPro" id="IPR051066">
    <property type="entry name" value="Trans_reg/Corepressor"/>
</dbReference>
<feature type="compositionally biased region" description="Acidic residues" evidence="9">
    <location>
        <begin position="867"/>
        <end position="882"/>
    </location>
</feature>
<evidence type="ECO:0000259" key="10">
    <source>
        <dbReference type="PROSITE" id="PS50157"/>
    </source>
</evidence>
<dbReference type="SMART" id="SM01189">
    <property type="entry name" value="ELM2"/>
    <property type="match status" value="1"/>
</dbReference>
<evidence type="ECO:0000256" key="7">
    <source>
        <dbReference type="ARBA" id="ARBA00023242"/>
    </source>
</evidence>
<evidence type="ECO:0000313" key="14">
    <source>
        <dbReference type="Proteomes" id="UP000675900"/>
    </source>
</evidence>
<keyword evidence="5" id="KW-0238">DNA-binding</keyword>
<dbReference type="InterPro" id="IPR013087">
    <property type="entry name" value="Znf_C2H2_type"/>
</dbReference>
<dbReference type="SMART" id="SM00717">
    <property type="entry name" value="SANT"/>
    <property type="match status" value="1"/>
</dbReference>
<evidence type="ECO:0000256" key="1">
    <source>
        <dbReference type="ARBA" id="ARBA00004123"/>
    </source>
</evidence>
<gene>
    <name evidence="13" type="primary">TRERF1</name>
</gene>
<feature type="region of interest" description="Disordered" evidence="9">
    <location>
        <begin position="191"/>
        <end position="232"/>
    </location>
</feature>
<dbReference type="PROSITE" id="PS51293">
    <property type="entry name" value="SANT"/>
    <property type="match status" value="1"/>
</dbReference>
<feature type="region of interest" description="Disordered" evidence="9">
    <location>
        <begin position="608"/>
        <end position="647"/>
    </location>
</feature>
<dbReference type="Gene3D" id="3.30.160.60">
    <property type="entry name" value="Classic Zinc Finger"/>
    <property type="match status" value="1"/>
</dbReference>
<feature type="compositionally biased region" description="Low complexity" evidence="9">
    <location>
        <begin position="259"/>
        <end position="279"/>
    </location>
</feature>
<dbReference type="AlphaFoldDB" id="A0A8C9JZ16"/>
<feature type="region of interest" description="Disordered" evidence="9">
    <location>
        <begin position="311"/>
        <end position="336"/>
    </location>
</feature>
<feature type="domain" description="ELM2" evidence="11">
    <location>
        <begin position="693"/>
        <end position="784"/>
    </location>
</feature>
<evidence type="ECO:0000259" key="12">
    <source>
        <dbReference type="PROSITE" id="PS51293"/>
    </source>
</evidence>
<evidence type="ECO:0000256" key="5">
    <source>
        <dbReference type="ARBA" id="ARBA00023125"/>
    </source>
</evidence>
<keyword evidence="4" id="KW-0805">Transcription regulation</keyword>
<dbReference type="GO" id="GO:0000118">
    <property type="term" value="C:histone deacetylase complex"/>
    <property type="evidence" value="ECO:0007669"/>
    <property type="project" value="TreeGrafter"/>
</dbReference>
<dbReference type="InterPro" id="IPR000949">
    <property type="entry name" value="ELM2_dom"/>
</dbReference>
<dbReference type="FunFam" id="1.10.10.60:FF:000086">
    <property type="entry name" value="transcriptional-regulating factor 1 isoform X1"/>
    <property type="match status" value="1"/>
</dbReference>
<name>A0A8C9JZ16_PANTA</name>
<dbReference type="GO" id="GO:0006357">
    <property type="term" value="P:regulation of transcription by RNA polymerase II"/>
    <property type="evidence" value="ECO:0007669"/>
    <property type="project" value="TreeGrafter"/>
</dbReference>
<feature type="domain" description="C2H2-type" evidence="10">
    <location>
        <begin position="925"/>
        <end position="954"/>
    </location>
</feature>